<evidence type="ECO:0000256" key="1">
    <source>
        <dbReference type="ARBA" id="ARBA00005323"/>
    </source>
</evidence>
<proteinExistence type="inferred from homology"/>
<dbReference type="PANTHER" id="PTHR28004">
    <property type="entry name" value="ZGC:162816-RELATED"/>
    <property type="match status" value="1"/>
</dbReference>
<name>A0A0B2K0F0_9FIRM</name>
<dbReference type="InterPro" id="IPR042208">
    <property type="entry name" value="D-ser_dehydrat-like_sf"/>
</dbReference>
<dbReference type="InterPro" id="IPR029066">
    <property type="entry name" value="PLP-binding_barrel"/>
</dbReference>
<dbReference type="Pfam" id="PF14031">
    <property type="entry name" value="D-ser_dehydrat"/>
    <property type="match status" value="1"/>
</dbReference>
<sequence length="369" mass="40601">MLYRDLDTPALLIDRERLEKNLVYMQSYADKNKVNLRPHTKTHKMPEIAKMQLKAGACGIAVAKVGEAECMAQHGIKDIFIANEIVGKIKLERIAKLAQKGVEISFGVDSVCHITAAEEVFSAFKVSVPVLIEIEIGENRSGIVEEKDFINLLEALKKCEFVQFGGIFSHDGNSYGADNIDKLHEIARYSQERTLAFVNLAKAHGMNCGIVSYGATPTFMNEVEILDGITELRPGTYALMDASQGNAVGTLDKCAATVLATVMSKPTSERTILDVGAKGLTMQRRTVGICTTPGLGTIYEYPEIHIDKVFDEHAIVNSQSFHNKVEIGDKVRIIPVHICPVCNLYEKAYLISGDKVVKEIEIACRGKIV</sequence>
<comment type="similarity">
    <text evidence="1">Belongs to the DSD1 family.</text>
</comment>
<keyword evidence="2" id="KW-0456">Lyase</keyword>
<accession>A0A0B2K0F0</accession>
<dbReference type="Proteomes" id="UP000030993">
    <property type="component" value="Unassembled WGS sequence"/>
</dbReference>
<reference evidence="4 5" key="1">
    <citation type="journal article" date="2013" name="PLoS ONE">
        <title>Identification and characterization of three novel lipases belonging to families II and V from Anaerovibrio lipolyticus 5ST.</title>
        <authorList>
            <person name="Prive F."/>
            <person name="Kaderbhai N.N."/>
            <person name="Girdwood S."/>
            <person name="Worgan H.J."/>
            <person name="Pinloche E."/>
            <person name="Scollan N.D."/>
            <person name="Huws S.A."/>
            <person name="Newbold C.J."/>
        </authorList>
    </citation>
    <scope>NUCLEOTIDE SEQUENCE [LARGE SCALE GENOMIC DNA]</scope>
    <source>
        <strain evidence="4 5">5S</strain>
    </source>
</reference>
<evidence type="ECO:0000313" key="5">
    <source>
        <dbReference type="Proteomes" id="UP000030993"/>
    </source>
</evidence>
<keyword evidence="5" id="KW-1185">Reference proteome</keyword>
<dbReference type="RefSeq" id="WP_039207035.1">
    <property type="nucleotide sequence ID" value="NZ_JSCE01000093.1"/>
</dbReference>
<dbReference type="GO" id="GO:0036088">
    <property type="term" value="P:D-serine catabolic process"/>
    <property type="evidence" value="ECO:0007669"/>
    <property type="project" value="TreeGrafter"/>
</dbReference>
<evidence type="ECO:0000313" key="4">
    <source>
        <dbReference type="EMBL" id="KHM52443.1"/>
    </source>
</evidence>
<dbReference type="InterPro" id="IPR001608">
    <property type="entry name" value="Ala_racemase_N"/>
</dbReference>
<dbReference type="SUPFAM" id="SSF51419">
    <property type="entry name" value="PLP-binding barrel"/>
    <property type="match status" value="1"/>
</dbReference>
<protein>
    <submittedName>
        <fullName evidence="4">Alanine racemase</fullName>
    </submittedName>
</protein>
<gene>
    <name evidence="4" type="ORF">NZ47_04795</name>
</gene>
<dbReference type="SMART" id="SM01119">
    <property type="entry name" value="D-ser_dehydrat"/>
    <property type="match status" value="1"/>
</dbReference>
<feature type="domain" description="D-serine dehydratase-like" evidence="3">
    <location>
        <begin position="255"/>
        <end position="352"/>
    </location>
</feature>
<dbReference type="EMBL" id="JSCE01000093">
    <property type="protein sequence ID" value="KHM52443.1"/>
    <property type="molecule type" value="Genomic_DNA"/>
</dbReference>
<evidence type="ECO:0000259" key="3">
    <source>
        <dbReference type="SMART" id="SM01119"/>
    </source>
</evidence>
<evidence type="ECO:0000256" key="2">
    <source>
        <dbReference type="ARBA" id="ARBA00023239"/>
    </source>
</evidence>
<dbReference type="Gene3D" id="2.40.37.20">
    <property type="entry name" value="D-serine dehydratase-like domain"/>
    <property type="match status" value="1"/>
</dbReference>
<dbReference type="STRING" id="82374.NZ47_04795"/>
<dbReference type="Gene3D" id="3.20.20.10">
    <property type="entry name" value="Alanine racemase"/>
    <property type="match status" value="1"/>
</dbReference>
<dbReference type="PANTHER" id="PTHR28004:SF2">
    <property type="entry name" value="D-SERINE DEHYDRATASE"/>
    <property type="match status" value="1"/>
</dbReference>
<dbReference type="Pfam" id="PF01168">
    <property type="entry name" value="Ala_racemase_N"/>
    <property type="match status" value="1"/>
</dbReference>
<dbReference type="AlphaFoldDB" id="A0A0B2K0F0"/>
<dbReference type="InterPro" id="IPR051466">
    <property type="entry name" value="D-amino_acid_metab_enzyme"/>
</dbReference>
<comment type="caution">
    <text evidence="4">The sequence shown here is derived from an EMBL/GenBank/DDBJ whole genome shotgun (WGS) entry which is preliminary data.</text>
</comment>
<organism evidence="4 5">
    <name type="scientific">Anaerovibrio lipolyticus</name>
    <dbReference type="NCBI Taxonomy" id="82374"/>
    <lineage>
        <taxon>Bacteria</taxon>
        <taxon>Bacillati</taxon>
        <taxon>Bacillota</taxon>
        <taxon>Negativicutes</taxon>
        <taxon>Selenomonadales</taxon>
        <taxon>Selenomonadaceae</taxon>
        <taxon>Anaerovibrio</taxon>
    </lineage>
</organism>
<dbReference type="InterPro" id="IPR026956">
    <property type="entry name" value="D-ser_dehydrat-like_dom"/>
</dbReference>
<dbReference type="GO" id="GO:0008721">
    <property type="term" value="F:D-serine ammonia-lyase activity"/>
    <property type="evidence" value="ECO:0007669"/>
    <property type="project" value="TreeGrafter"/>
</dbReference>